<reference evidence="1" key="2">
    <citation type="submission" date="2014-03" db="EMBL/GenBank/DDBJ databases">
        <authorList>
            <person name="Genoscope - CEA"/>
        </authorList>
    </citation>
    <scope>NUCLEOTIDE SEQUENCE</scope>
</reference>
<organism evidence="1 2">
    <name type="scientific">Oncorhynchus mykiss</name>
    <name type="common">Rainbow trout</name>
    <name type="synonym">Salmo gairdneri</name>
    <dbReference type="NCBI Taxonomy" id="8022"/>
    <lineage>
        <taxon>Eukaryota</taxon>
        <taxon>Metazoa</taxon>
        <taxon>Chordata</taxon>
        <taxon>Craniata</taxon>
        <taxon>Vertebrata</taxon>
        <taxon>Euteleostomi</taxon>
        <taxon>Actinopterygii</taxon>
        <taxon>Neopterygii</taxon>
        <taxon>Teleostei</taxon>
        <taxon>Protacanthopterygii</taxon>
        <taxon>Salmoniformes</taxon>
        <taxon>Salmonidae</taxon>
        <taxon>Salmoninae</taxon>
        <taxon>Oncorhynchus</taxon>
    </lineage>
</organism>
<evidence type="ECO:0008006" key="3">
    <source>
        <dbReference type="Google" id="ProtNLM"/>
    </source>
</evidence>
<sequence>MCGSHREAWRGDGVGVLCWTMTQRTSMLCKVYLIKKESDGVLHQMTWLPQSPDLNPIDLVLDELDHRVKEKQPTSTQYMWELLQDDWKSIPDEAGTYSILVWPCLKFVWSLNLESW</sequence>
<evidence type="ECO:0000313" key="1">
    <source>
        <dbReference type="EMBL" id="CDQ62621.1"/>
    </source>
</evidence>
<evidence type="ECO:0000313" key="2">
    <source>
        <dbReference type="Proteomes" id="UP000193380"/>
    </source>
</evidence>
<reference evidence="1" key="1">
    <citation type="journal article" date="2014" name="Nat. Commun.">
        <title>The rainbow trout genome provides novel insights into evolution after whole-genome duplication in vertebrates.</title>
        <authorList>
            <person name="Berthelot C."/>
            <person name="Brunet F."/>
            <person name="Chalopin D."/>
            <person name="Juanchich A."/>
            <person name="Bernard M."/>
            <person name="Noel B."/>
            <person name="Bento P."/>
            <person name="Da Silva C."/>
            <person name="Labadie K."/>
            <person name="Alberti A."/>
            <person name="Aury J.M."/>
            <person name="Louis A."/>
            <person name="Dehais P."/>
            <person name="Bardou P."/>
            <person name="Montfort J."/>
            <person name="Klopp C."/>
            <person name="Cabau C."/>
            <person name="Gaspin C."/>
            <person name="Thorgaard G.H."/>
            <person name="Boussaha M."/>
            <person name="Quillet E."/>
            <person name="Guyomard R."/>
            <person name="Galiana D."/>
            <person name="Bobe J."/>
            <person name="Volff J.N."/>
            <person name="Genet C."/>
            <person name="Wincker P."/>
            <person name="Jaillon O."/>
            <person name="Roest Crollius H."/>
            <person name="Guiguen Y."/>
        </authorList>
    </citation>
    <scope>NUCLEOTIDE SEQUENCE [LARGE SCALE GENOMIC DNA]</scope>
</reference>
<dbReference type="InterPro" id="IPR036397">
    <property type="entry name" value="RNaseH_sf"/>
</dbReference>
<name>A0A060W6F7_ONCMY</name>
<dbReference type="GO" id="GO:0003676">
    <property type="term" value="F:nucleic acid binding"/>
    <property type="evidence" value="ECO:0007669"/>
    <property type="project" value="InterPro"/>
</dbReference>
<dbReference type="PaxDb" id="8022-A0A060W6F7"/>
<accession>A0A060W6F7</accession>
<dbReference type="Gene3D" id="3.30.420.10">
    <property type="entry name" value="Ribonuclease H-like superfamily/Ribonuclease H"/>
    <property type="match status" value="1"/>
</dbReference>
<gene>
    <name evidence="1" type="ORF">GSONMT00067500001</name>
</gene>
<dbReference type="AlphaFoldDB" id="A0A060W6F7"/>
<dbReference type="Proteomes" id="UP000193380">
    <property type="component" value="Unassembled WGS sequence"/>
</dbReference>
<protein>
    <recommendedName>
        <fullName evidence="3">Tc1-like transposase DDE domain-containing protein</fullName>
    </recommendedName>
</protein>
<dbReference type="EMBL" id="FR904413">
    <property type="protein sequence ID" value="CDQ62621.1"/>
    <property type="molecule type" value="Genomic_DNA"/>
</dbReference>
<proteinExistence type="predicted"/>